<evidence type="ECO:0000256" key="7">
    <source>
        <dbReference type="ARBA" id="ARBA00022918"/>
    </source>
</evidence>
<comment type="caution">
    <text evidence="13">The sequence shown here is derived from an EMBL/GenBank/DDBJ whole genome shotgun (WGS) entry which is preliminary data.</text>
</comment>
<dbReference type="AlphaFoldDB" id="A0A699KTF6"/>
<evidence type="ECO:0000256" key="3">
    <source>
        <dbReference type="ARBA" id="ARBA00022759"/>
    </source>
</evidence>
<keyword evidence="8" id="KW-0239">DNA-directed DNA polymerase</keyword>
<dbReference type="InterPro" id="IPR013103">
    <property type="entry name" value="RVT_2"/>
</dbReference>
<keyword evidence="5" id="KW-0460">Magnesium</keyword>
<evidence type="ECO:0000256" key="2">
    <source>
        <dbReference type="ARBA" id="ARBA00022723"/>
    </source>
</evidence>
<keyword evidence="6" id="KW-0229">DNA integration</keyword>
<feature type="domain" description="Reverse transcriptase Ty1/copia-type" evidence="12">
    <location>
        <begin position="222"/>
        <end position="280"/>
    </location>
</feature>
<sequence>MLADSLLPILFWAEAVNTACYVQVRVLVTKPHNKTPYELLHVRTPSIGFMRPFGCPVTILNTLDPLGKFQGNVDKGFLVGLTRTMNYQPVHTGNQTNSGVGFQDTLDAENVGEEADQSYMLFPVWSFVGSRNPQNNAENVAFDGKEHDLIDLNAEFQDFSKNSSNEVTTASSTVSTVGQNSLNSTNTFSVAGLEDIIYSDDEDIAGAEANFNNLESSIPEEGIDYKEVFTPVVRIEAIRLSLAYAFFIGFMVYQMDVKSEFLYGTIEEEVYVCQPPGFEDPN</sequence>
<dbReference type="GO" id="GO:0003887">
    <property type="term" value="F:DNA-directed DNA polymerase activity"/>
    <property type="evidence" value="ECO:0007669"/>
    <property type="project" value="UniProtKB-KW"/>
</dbReference>
<reference evidence="13" key="1">
    <citation type="journal article" date="2019" name="Sci. Rep.">
        <title>Draft genome of Tanacetum cinerariifolium, the natural source of mosquito coil.</title>
        <authorList>
            <person name="Yamashiro T."/>
            <person name="Shiraishi A."/>
            <person name="Satake H."/>
            <person name="Nakayama K."/>
        </authorList>
    </citation>
    <scope>NUCLEOTIDE SEQUENCE</scope>
</reference>
<feature type="chain" id="PRO_5025374556" evidence="11">
    <location>
        <begin position="19"/>
        <end position="282"/>
    </location>
</feature>
<keyword evidence="11" id="KW-0732">Signal</keyword>
<keyword evidence="8" id="KW-0808">Transferase</keyword>
<evidence type="ECO:0000256" key="4">
    <source>
        <dbReference type="ARBA" id="ARBA00022801"/>
    </source>
</evidence>
<evidence type="ECO:0000259" key="12">
    <source>
        <dbReference type="Pfam" id="PF07727"/>
    </source>
</evidence>
<evidence type="ECO:0000256" key="11">
    <source>
        <dbReference type="SAM" id="SignalP"/>
    </source>
</evidence>
<keyword evidence="1" id="KW-0540">Nuclease</keyword>
<evidence type="ECO:0000256" key="9">
    <source>
        <dbReference type="ARBA" id="ARBA00023172"/>
    </source>
</evidence>
<organism evidence="13">
    <name type="scientific">Tanacetum cinerariifolium</name>
    <name type="common">Dalmatian daisy</name>
    <name type="synonym">Chrysanthemum cinerariifolium</name>
    <dbReference type="NCBI Taxonomy" id="118510"/>
    <lineage>
        <taxon>Eukaryota</taxon>
        <taxon>Viridiplantae</taxon>
        <taxon>Streptophyta</taxon>
        <taxon>Embryophyta</taxon>
        <taxon>Tracheophyta</taxon>
        <taxon>Spermatophyta</taxon>
        <taxon>Magnoliopsida</taxon>
        <taxon>eudicotyledons</taxon>
        <taxon>Gunneridae</taxon>
        <taxon>Pentapetalae</taxon>
        <taxon>asterids</taxon>
        <taxon>campanulids</taxon>
        <taxon>Asterales</taxon>
        <taxon>Asteraceae</taxon>
        <taxon>Asteroideae</taxon>
        <taxon>Anthemideae</taxon>
        <taxon>Anthemidinae</taxon>
        <taxon>Tanacetum</taxon>
    </lineage>
</organism>
<dbReference type="GO" id="GO:0015074">
    <property type="term" value="P:DNA integration"/>
    <property type="evidence" value="ECO:0007669"/>
    <property type="project" value="UniProtKB-KW"/>
</dbReference>
<dbReference type="GO" id="GO:0006310">
    <property type="term" value="P:DNA recombination"/>
    <property type="evidence" value="ECO:0007669"/>
    <property type="project" value="UniProtKB-KW"/>
</dbReference>
<evidence type="ECO:0000313" key="13">
    <source>
        <dbReference type="EMBL" id="GFB10503.1"/>
    </source>
</evidence>
<dbReference type="GO" id="GO:0016787">
    <property type="term" value="F:hydrolase activity"/>
    <property type="evidence" value="ECO:0007669"/>
    <property type="project" value="UniProtKB-KW"/>
</dbReference>
<keyword evidence="4" id="KW-0378">Hydrolase</keyword>
<evidence type="ECO:0000256" key="1">
    <source>
        <dbReference type="ARBA" id="ARBA00022722"/>
    </source>
</evidence>
<evidence type="ECO:0000256" key="6">
    <source>
        <dbReference type="ARBA" id="ARBA00022908"/>
    </source>
</evidence>
<proteinExistence type="predicted"/>
<evidence type="ECO:0000256" key="5">
    <source>
        <dbReference type="ARBA" id="ARBA00022842"/>
    </source>
</evidence>
<evidence type="ECO:0000256" key="10">
    <source>
        <dbReference type="ARBA" id="ARBA00023268"/>
    </source>
</evidence>
<dbReference type="EMBL" id="BKCJ010553048">
    <property type="protein sequence ID" value="GFB10503.1"/>
    <property type="molecule type" value="Genomic_DNA"/>
</dbReference>
<dbReference type="PANTHER" id="PTHR42648">
    <property type="entry name" value="TRANSPOSASE, PUTATIVE-RELATED"/>
    <property type="match status" value="1"/>
</dbReference>
<keyword evidence="2" id="KW-0479">Metal-binding</keyword>
<dbReference type="Pfam" id="PF07727">
    <property type="entry name" value="RVT_2"/>
    <property type="match status" value="1"/>
</dbReference>
<feature type="signal peptide" evidence="11">
    <location>
        <begin position="1"/>
        <end position="18"/>
    </location>
</feature>
<feature type="non-terminal residue" evidence="13">
    <location>
        <position position="282"/>
    </location>
</feature>
<keyword evidence="3" id="KW-0255">Endonuclease</keyword>
<protein>
    <submittedName>
        <fullName evidence="13">Ribonuclease H-like domain-containing protein</fullName>
    </submittedName>
</protein>
<keyword evidence="8" id="KW-0548">Nucleotidyltransferase</keyword>
<dbReference type="PANTHER" id="PTHR42648:SF11">
    <property type="entry name" value="TRANSPOSON TY4-P GAG-POL POLYPROTEIN"/>
    <property type="match status" value="1"/>
</dbReference>
<dbReference type="InterPro" id="IPR039537">
    <property type="entry name" value="Retrotran_Ty1/copia-like"/>
</dbReference>
<accession>A0A699KTF6</accession>
<gene>
    <name evidence="13" type="ORF">Tci_682474</name>
</gene>
<keyword evidence="9" id="KW-0233">DNA recombination</keyword>
<name>A0A699KTF6_TANCI</name>
<keyword evidence="10" id="KW-0511">Multifunctional enzyme</keyword>
<keyword evidence="7" id="KW-0695">RNA-directed DNA polymerase</keyword>
<evidence type="ECO:0000256" key="8">
    <source>
        <dbReference type="ARBA" id="ARBA00022932"/>
    </source>
</evidence>
<dbReference type="GO" id="GO:0004519">
    <property type="term" value="F:endonuclease activity"/>
    <property type="evidence" value="ECO:0007669"/>
    <property type="project" value="UniProtKB-KW"/>
</dbReference>
<dbReference type="GO" id="GO:0003964">
    <property type="term" value="F:RNA-directed DNA polymerase activity"/>
    <property type="evidence" value="ECO:0007669"/>
    <property type="project" value="UniProtKB-KW"/>
</dbReference>
<dbReference type="GO" id="GO:0046872">
    <property type="term" value="F:metal ion binding"/>
    <property type="evidence" value="ECO:0007669"/>
    <property type="project" value="UniProtKB-KW"/>
</dbReference>